<dbReference type="OrthoDB" id="6887970at2"/>
<dbReference type="Proteomes" id="UP000199570">
    <property type="component" value="Unassembled WGS sequence"/>
</dbReference>
<dbReference type="RefSeq" id="WP_090328592.1">
    <property type="nucleotide sequence ID" value="NZ_FNKJ01000004.1"/>
</dbReference>
<evidence type="ECO:0000313" key="2">
    <source>
        <dbReference type="Proteomes" id="UP000199570"/>
    </source>
</evidence>
<gene>
    <name evidence="1" type="ORF">SAMN04490195_6073</name>
</gene>
<protein>
    <submittedName>
        <fullName evidence="1">Uncharacterized protein</fullName>
    </submittedName>
</protein>
<proteinExistence type="predicted"/>
<name>A0A1H1J9F5_9PSED</name>
<dbReference type="EMBL" id="FNKJ01000004">
    <property type="protein sequence ID" value="SDR46617.1"/>
    <property type="molecule type" value="Genomic_DNA"/>
</dbReference>
<keyword evidence="2" id="KW-1185">Reference proteome</keyword>
<sequence>MIKDDVCLVAGNLLLVAGGFSQQLREDLLDSLLFSQLYADTKVVRWSDAESWNTECATALEKVKWQRTVYKNNRFDPKNDAQFSIRDSVVGQVRSLFGKNQVEKFEQLINGVEHSFVEEAAGGALREHAVATVKTTDDADFSTIALQMGILGAGAVLYSVFVCFNTIEEVEADFLNQCFSGKHIVGEVSFDFAKQQLDRAGFERSRMREKIIAQLPDSRDGLILELCPGCIG</sequence>
<dbReference type="AlphaFoldDB" id="A0A1H1J9F5"/>
<evidence type="ECO:0000313" key="1">
    <source>
        <dbReference type="EMBL" id="SDR46617.1"/>
    </source>
</evidence>
<reference evidence="2" key="1">
    <citation type="submission" date="2016-10" db="EMBL/GenBank/DDBJ databases">
        <authorList>
            <person name="Varghese N."/>
            <person name="Submissions S."/>
        </authorList>
    </citation>
    <scope>NUCLEOTIDE SEQUENCE [LARGE SCALE GENOMIC DNA]</scope>
    <source>
        <strain evidence="2">BS3775</strain>
    </source>
</reference>
<accession>A0A1H1J9F5</accession>
<organism evidence="1 2">
    <name type="scientific">Pseudomonas moorei</name>
    <dbReference type="NCBI Taxonomy" id="395599"/>
    <lineage>
        <taxon>Bacteria</taxon>
        <taxon>Pseudomonadati</taxon>
        <taxon>Pseudomonadota</taxon>
        <taxon>Gammaproteobacteria</taxon>
        <taxon>Pseudomonadales</taxon>
        <taxon>Pseudomonadaceae</taxon>
        <taxon>Pseudomonas</taxon>
    </lineage>
</organism>